<reference evidence="1 2" key="1">
    <citation type="journal article" date="2020" name="Mol. Biol. Evol.">
        <title>Distinct Expression and Methylation Patterns for Genes with Different Fates following a Single Whole-Genome Duplication in Flowering Plants.</title>
        <authorList>
            <person name="Shi T."/>
            <person name="Rahmani R.S."/>
            <person name="Gugger P.F."/>
            <person name="Wang M."/>
            <person name="Li H."/>
            <person name="Zhang Y."/>
            <person name="Li Z."/>
            <person name="Wang Q."/>
            <person name="Van de Peer Y."/>
            <person name="Marchal K."/>
            <person name="Chen J."/>
        </authorList>
    </citation>
    <scope>NUCLEOTIDE SEQUENCE [LARGE SCALE GENOMIC DNA]</scope>
    <source>
        <tissue evidence="1">Leaf</tissue>
    </source>
</reference>
<evidence type="ECO:0000313" key="1">
    <source>
        <dbReference type="EMBL" id="DAD38100.1"/>
    </source>
</evidence>
<keyword evidence="2" id="KW-1185">Reference proteome</keyword>
<dbReference type="EMBL" id="DUZY01000004">
    <property type="protein sequence ID" value="DAD38100.1"/>
    <property type="molecule type" value="Genomic_DNA"/>
</dbReference>
<gene>
    <name evidence="1" type="ORF">HUJ06_008741</name>
</gene>
<name>A0A822Z014_NELNU</name>
<protein>
    <submittedName>
        <fullName evidence="1">Uncharacterized protein</fullName>
    </submittedName>
</protein>
<sequence>MIQKQLIKLAWWFGLFTLLVLRKVRTQGITDKSLQPLIWKLWSPFGALI</sequence>
<accession>A0A822Z014</accession>
<organism evidence="1 2">
    <name type="scientific">Nelumbo nucifera</name>
    <name type="common">Sacred lotus</name>
    <dbReference type="NCBI Taxonomy" id="4432"/>
    <lineage>
        <taxon>Eukaryota</taxon>
        <taxon>Viridiplantae</taxon>
        <taxon>Streptophyta</taxon>
        <taxon>Embryophyta</taxon>
        <taxon>Tracheophyta</taxon>
        <taxon>Spermatophyta</taxon>
        <taxon>Magnoliopsida</taxon>
        <taxon>Proteales</taxon>
        <taxon>Nelumbonaceae</taxon>
        <taxon>Nelumbo</taxon>
    </lineage>
</organism>
<proteinExistence type="predicted"/>
<evidence type="ECO:0000313" key="2">
    <source>
        <dbReference type="Proteomes" id="UP000607653"/>
    </source>
</evidence>
<dbReference type="AlphaFoldDB" id="A0A822Z014"/>
<comment type="caution">
    <text evidence="1">The sequence shown here is derived from an EMBL/GenBank/DDBJ whole genome shotgun (WGS) entry which is preliminary data.</text>
</comment>
<dbReference type="Proteomes" id="UP000607653">
    <property type="component" value="Unassembled WGS sequence"/>
</dbReference>